<dbReference type="PROSITE" id="PS50042">
    <property type="entry name" value="CNMP_BINDING_3"/>
    <property type="match status" value="1"/>
</dbReference>
<comment type="caution">
    <text evidence="2">The sequence shown here is derived from an EMBL/GenBank/DDBJ whole genome shotgun (WGS) entry which is preliminary data.</text>
</comment>
<dbReference type="SUPFAM" id="SSF51206">
    <property type="entry name" value="cAMP-binding domain-like"/>
    <property type="match status" value="1"/>
</dbReference>
<dbReference type="Pfam" id="PF00027">
    <property type="entry name" value="cNMP_binding"/>
    <property type="match status" value="1"/>
</dbReference>
<dbReference type="EMBL" id="JAETXX010000006">
    <property type="protein sequence ID" value="MCF8715284.1"/>
    <property type="molecule type" value="Genomic_DNA"/>
</dbReference>
<dbReference type="InterPro" id="IPR014710">
    <property type="entry name" value="RmlC-like_jellyroll"/>
</dbReference>
<name>A0ABS9J4C2_9FLAO</name>
<dbReference type="Proteomes" id="UP000829517">
    <property type="component" value="Unassembled WGS sequence"/>
</dbReference>
<feature type="domain" description="Cyclic nucleotide-binding" evidence="1">
    <location>
        <begin position="8"/>
        <end position="128"/>
    </location>
</feature>
<dbReference type="SUPFAM" id="SSF46785">
    <property type="entry name" value="Winged helix' DNA-binding domain"/>
    <property type="match status" value="1"/>
</dbReference>
<dbReference type="InterPro" id="IPR000595">
    <property type="entry name" value="cNMP-bd_dom"/>
</dbReference>
<dbReference type="PANTHER" id="PTHR24567">
    <property type="entry name" value="CRP FAMILY TRANSCRIPTIONAL REGULATORY PROTEIN"/>
    <property type="match status" value="1"/>
</dbReference>
<keyword evidence="3" id="KW-1185">Reference proteome</keyword>
<evidence type="ECO:0000313" key="3">
    <source>
        <dbReference type="Proteomes" id="UP000829517"/>
    </source>
</evidence>
<sequence length="187" mass="21582">MIRKNADLLQYITQKLLKESNQNIITQSYNAGEKILDQKKRVFSVYIIKSGITKCYLTEDNGVDFIQEFFGEGEIFGELEAINGDTSFCCIEAINTVEVYKIEASYFNELLEEDHIFNKHILKALSKKLTYTAVRHAYNQSHTLEDNLLRLIHQFPTIIEEISKQDIANYLGITPRSLNRVLNTLKP</sequence>
<evidence type="ECO:0000259" key="1">
    <source>
        <dbReference type="PROSITE" id="PS50042"/>
    </source>
</evidence>
<accession>A0ABS9J4C2</accession>
<organism evidence="2 3">
    <name type="scientific">Joostella atrarenae</name>
    <dbReference type="NCBI Taxonomy" id="679257"/>
    <lineage>
        <taxon>Bacteria</taxon>
        <taxon>Pseudomonadati</taxon>
        <taxon>Bacteroidota</taxon>
        <taxon>Flavobacteriia</taxon>
        <taxon>Flavobacteriales</taxon>
        <taxon>Flavobacteriaceae</taxon>
        <taxon>Joostella</taxon>
    </lineage>
</organism>
<dbReference type="InterPro" id="IPR050397">
    <property type="entry name" value="Env_Response_Regulators"/>
</dbReference>
<dbReference type="RefSeq" id="WP_236959248.1">
    <property type="nucleotide sequence ID" value="NZ_JAETXX010000006.1"/>
</dbReference>
<protein>
    <submittedName>
        <fullName evidence="2">Crp/Fnr family transcriptional regulator</fullName>
    </submittedName>
</protein>
<dbReference type="PANTHER" id="PTHR24567:SF26">
    <property type="entry name" value="REGULATORY PROTEIN YEIL"/>
    <property type="match status" value="1"/>
</dbReference>
<proteinExistence type="predicted"/>
<dbReference type="CDD" id="cd00038">
    <property type="entry name" value="CAP_ED"/>
    <property type="match status" value="1"/>
</dbReference>
<reference evidence="2 3" key="1">
    <citation type="submission" date="2021-01" db="EMBL/GenBank/DDBJ databases">
        <title>Genome sequencing of Joostella atrarenae M1-2 (= KCTC 23194).</title>
        <authorList>
            <person name="Zakaria M.R."/>
            <person name="Lam M.Q."/>
            <person name="Chong C.S."/>
        </authorList>
    </citation>
    <scope>NUCLEOTIDE SEQUENCE [LARGE SCALE GENOMIC DNA]</scope>
    <source>
        <strain evidence="2 3">M1-2</strain>
    </source>
</reference>
<dbReference type="Gene3D" id="2.60.120.10">
    <property type="entry name" value="Jelly Rolls"/>
    <property type="match status" value="1"/>
</dbReference>
<dbReference type="InterPro" id="IPR018490">
    <property type="entry name" value="cNMP-bd_dom_sf"/>
</dbReference>
<evidence type="ECO:0000313" key="2">
    <source>
        <dbReference type="EMBL" id="MCF8715284.1"/>
    </source>
</evidence>
<gene>
    <name evidence="2" type="ORF">JM658_10640</name>
</gene>
<dbReference type="InterPro" id="IPR036390">
    <property type="entry name" value="WH_DNA-bd_sf"/>
</dbReference>